<dbReference type="Ensembl" id="ENSCCRT00000029958.2">
    <property type="protein sequence ID" value="ENSCCRP00000027587.2"/>
    <property type="gene ID" value="ENSCCRG00000060526.1"/>
</dbReference>
<dbReference type="InterPro" id="IPR013106">
    <property type="entry name" value="Ig_V-set"/>
</dbReference>
<dbReference type="InterPro" id="IPR051287">
    <property type="entry name" value="TCR_variable_region"/>
</dbReference>
<evidence type="ECO:0000313" key="7">
    <source>
        <dbReference type="Ensembl" id="ENSCCRP00000027587.2"/>
    </source>
</evidence>
<dbReference type="GO" id="GO:0042101">
    <property type="term" value="C:T cell receptor complex"/>
    <property type="evidence" value="ECO:0007669"/>
    <property type="project" value="UniProtKB-KW"/>
</dbReference>
<protein>
    <recommendedName>
        <fullName evidence="6">Ig-like domain-containing protein</fullName>
    </recommendedName>
</protein>
<evidence type="ECO:0000259" key="6">
    <source>
        <dbReference type="PROSITE" id="PS50835"/>
    </source>
</evidence>
<dbReference type="Gene3D" id="2.60.40.10">
    <property type="entry name" value="Immunoglobulins"/>
    <property type="match status" value="1"/>
</dbReference>
<name>A0A8C1B534_CYPCA</name>
<dbReference type="SMART" id="SM00409">
    <property type="entry name" value="IG"/>
    <property type="match status" value="1"/>
</dbReference>
<feature type="domain" description="Ig-like" evidence="6">
    <location>
        <begin position="8"/>
        <end position="102"/>
    </location>
</feature>
<evidence type="ECO:0000256" key="5">
    <source>
        <dbReference type="ARBA" id="ARBA00043266"/>
    </source>
</evidence>
<keyword evidence="3" id="KW-0675">Receptor</keyword>
<dbReference type="Pfam" id="PF07686">
    <property type="entry name" value="V-set"/>
    <property type="match status" value="1"/>
</dbReference>
<organism evidence="7 8">
    <name type="scientific">Cyprinus carpio carpio</name>
    <dbReference type="NCBI Taxonomy" id="630221"/>
    <lineage>
        <taxon>Eukaryota</taxon>
        <taxon>Metazoa</taxon>
        <taxon>Chordata</taxon>
        <taxon>Craniata</taxon>
        <taxon>Vertebrata</taxon>
        <taxon>Euteleostomi</taxon>
        <taxon>Actinopterygii</taxon>
        <taxon>Neopterygii</taxon>
        <taxon>Teleostei</taxon>
        <taxon>Ostariophysi</taxon>
        <taxon>Cypriniformes</taxon>
        <taxon>Cyprinidae</taxon>
        <taxon>Cyprininae</taxon>
        <taxon>Cyprinus</taxon>
    </lineage>
</organism>
<dbReference type="PROSITE" id="PS50835">
    <property type="entry name" value="IG_LIKE"/>
    <property type="match status" value="1"/>
</dbReference>
<evidence type="ECO:0000256" key="2">
    <source>
        <dbReference type="ARBA" id="ARBA00023130"/>
    </source>
</evidence>
<keyword evidence="1" id="KW-0732">Signal</keyword>
<dbReference type="SMART" id="SM00406">
    <property type="entry name" value="IGv"/>
    <property type="match status" value="1"/>
</dbReference>
<proteinExistence type="predicted"/>
<reference evidence="7" key="1">
    <citation type="submission" date="2025-08" db="UniProtKB">
        <authorList>
            <consortium name="Ensembl"/>
        </authorList>
    </citation>
    <scope>IDENTIFICATION</scope>
</reference>
<evidence type="ECO:0000256" key="4">
    <source>
        <dbReference type="ARBA" id="ARBA00023319"/>
    </source>
</evidence>
<dbReference type="Proteomes" id="UP001108240">
    <property type="component" value="Unplaced"/>
</dbReference>
<evidence type="ECO:0000256" key="3">
    <source>
        <dbReference type="ARBA" id="ARBA00023170"/>
    </source>
</evidence>
<keyword evidence="8" id="KW-1185">Reference proteome</keyword>
<keyword evidence="5" id="KW-1279">T cell receptor</keyword>
<dbReference type="GeneTree" id="ENSGT01110000267314"/>
<dbReference type="InterPro" id="IPR013783">
    <property type="entry name" value="Ig-like_fold"/>
</dbReference>
<dbReference type="InterPro" id="IPR003599">
    <property type="entry name" value="Ig_sub"/>
</dbReference>
<evidence type="ECO:0000313" key="8">
    <source>
        <dbReference type="Proteomes" id="UP001108240"/>
    </source>
</evidence>
<dbReference type="SUPFAM" id="SSF48726">
    <property type="entry name" value="Immunoglobulin"/>
    <property type="match status" value="1"/>
</dbReference>
<dbReference type="InterPro" id="IPR007110">
    <property type="entry name" value="Ig-like_dom"/>
</dbReference>
<accession>A0A8C1B534</accession>
<keyword evidence="4" id="KW-0393">Immunoglobulin domain</keyword>
<reference evidence="7" key="2">
    <citation type="submission" date="2025-09" db="UniProtKB">
        <authorList>
            <consortium name="Ensembl"/>
        </authorList>
    </citation>
    <scope>IDENTIFICATION</scope>
</reference>
<dbReference type="GO" id="GO:0002250">
    <property type="term" value="P:adaptive immune response"/>
    <property type="evidence" value="ECO:0007669"/>
    <property type="project" value="UniProtKB-KW"/>
</dbReference>
<evidence type="ECO:0000256" key="1">
    <source>
        <dbReference type="ARBA" id="ARBA00022729"/>
    </source>
</evidence>
<dbReference type="PANTHER" id="PTHR19367">
    <property type="entry name" value="T-CELL RECEPTOR ALPHA CHAIN V REGION"/>
    <property type="match status" value="1"/>
</dbReference>
<dbReference type="AlphaFoldDB" id="A0A8C1B534"/>
<dbReference type="InterPro" id="IPR036179">
    <property type="entry name" value="Ig-like_dom_sf"/>
</dbReference>
<keyword evidence="2" id="KW-1064">Adaptive immunity</keyword>
<dbReference type="PANTHER" id="PTHR19367:SF18">
    <property type="entry name" value="T CELL RECEPTOR ALPHA VARIABLE 16"/>
    <property type="match status" value="1"/>
</dbReference>
<sequence>MTADQIRPNKETSVMKEDEVVSLSCTYDTSSRYVRLYWYRQYPNGEPQYLTWKGAREWSSTGKPADPRFKSTTSETSTELTITGVTLSDSALYYCALRVGTQ</sequence>
<keyword evidence="5" id="KW-0391">Immunity</keyword>
<dbReference type="OMA" id="SIEWESG"/>